<dbReference type="Pfam" id="PF17963">
    <property type="entry name" value="Big_9"/>
    <property type="match status" value="1"/>
</dbReference>
<dbReference type="EMBL" id="FNUZ01000010">
    <property type="protein sequence ID" value="SEG65336.1"/>
    <property type="molecule type" value="Genomic_DNA"/>
</dbReference>
<feature type="domain" description="Hedgehog/Intein (Hint)" evidence="1">
    <location>
        <begin position="336"/>
        <end position="473"/>
    </location>
</feature>
<dbReference type="InterPro" id="IPR049804">
    <property type="entry name" value="Choice_anch_L"/>
</dbReference>
<name>A0A1H6BYX2_9RHOB</name>
<evidence type="ECO:0000313" key="3">
    <source>
        <dbReference type="Proteomes" id="UP000236752"/>
    </source>
</evidence>
<proteinExistence type="predicted"/>
<keyword evidence="3" id="KW-1185">Reference proteome</keyword>
<dbReference type="Pfam" id="PF13403">
    <property type="entry name" value="Hint_2"/>
    <property type="match status" value="1"/>
</dbReference>
<organism evidence="2 3">
    <name type="scientific">Thalassococcus halodurans</name>
    <dbReference type="NCBI Taxonomy" id="373675"/>
    <lineage>
        <taxon>Bacteria</taxon>
        <taxon>Pseudomonadati</taxon>
        <taxon>Pseudomonadota</taxon>
        <taxon>Alphaproteobacteria</taxon>
        <taxon>Rhodobacterales</taxon>
        <taxon>Roseobacteraceae</taxon>
        <taxon>Thalassococcus</taxon>
    </lineage>
</organism>
<dbReference type="NCBIfam" id="NF038133">
    <property type="entry name" value="choice_anch_L"/>
    <property type="match status" value="1"/>
</dbReference>
<dbReference type="Gene3D" id="2.170.16.10">
    <property type="entry name" value="Hedgehog/Intein (Hint) domain"/>
    <property type="match status" value="1"/>
</dbReference>
<dbReference type="OrthoDB" id="6305173at2"/>
<gene>
    <name evidence="2" type="ORF">SAMN04488045_3854</name>
</gene>
<dbReference type="AlphaFoldDB" id="A0A1H6BYX2"/>
<dbReference type="SUPFAM" id="SSF51294">
    <property type="entry name" value="Hedgehog/intein (Hint) domain"/>
    <property type="match status" value="1"/>
</dbReference>
<accession>A0A1H6BYX2</accession>
<dbReference type="RefSeq" id="WP_103911948.1">
    <property type="nucleotide sequence ID" value="NZ_FNUZ01000010.1"/>
</dbReference>
<reference evidence="2 3" key="1">
    <citation type="submission" date="2016-10" db="EMBL/GenBank/DDBJ databases">
        <authorList>
            <person name="de Groot N.N."/>
        </authorList>
    </citation>
    <scope>NUCLEOTIDE SEQUENCE [LARGE SCALE GENOMIC DNA]</scope>
    <source>
        <strain evidence="2 3">DSM 26915</strain>
    </source>
</reference>
<evidence type="ECO:0000313" key="2">
    <source>
        <dbReference type="EMBL" id="SEG65336.1"/>
    </source>
</evidence>
<dbReference type="Proteomes" id="UP000236752">
    <property type="component" value="Unassembled WGS sequence"/>
</dbReference>
<sequence>MVRGRNLPIDTQASAIEMAETIFGDGVTVVSATYTGDAISSGIYTDGDRLTSGVTPSDVGVILSTGDATDFTSNNRWQSNLNSNTSSNTSGVNNDPLFNAAAGTSTYDASYIEVDFIPTGDVMTMQFVFSSEEYPEYETAVYQDFVGVWVNGQQVEMTIGDGDADPNNLNSTSNENLYVDNTGDQYNTEMDGFTVTMTLTMNVNPGEVNTIRIGIADVVDSNYDSNLLIAADSVQTSVVAITDTANVVPEGTVVIDVLSNDINQTPGTLTITQINGQNVSAGDSVTLATGQTVTLNADGTLTFNADADEEIVNFTYAVESDSGITDTAFVTVNQVPCFVAGTMIETIDGPRLVEDLKVGDLVLTQDNGFQPMRWVGSRTVEAKGDMAPIEIARNTFGIHERLQISPLHRLLVREFQAELMFGDAEVLIAAKYLVNDDTIRRVEGKSVTYFHLMFDAHEIVFSNGLASESFLPGPMFSDIFEQETLDEICEIFPELDPQTGAGYSEPARRILRAYEAQVLGQVAA</sequence>
<dbReference type="InterPro" id="IPR036844">
    <property type="entry name" value="Hint_dom_sf"/>
</dbReference>
<evidence type="ECO:0000259" key="1">
    <source>
        <dbReference type="Pfam" id="PF13403"/>
    </source>
</evidence>
<dbReference type="InterPro" id="IPR028992">
    <property type="entry name" value="Hedgehog/Intein_dom"/>
</dbReference>
<protein>
    <submittedName>
        <fullName evidence="2">Hint domain-containing protein</fullName>
    </submittedName>
</protein>